<protein>
    <recommendedName>
        <fullName evidence="7">ATP-dependent DNA helicase</fullName>
        <ecNumber evidence="7">5.6.2.4</ecNumber>
    </recommendedName>
</protein>
<evidence type="ECO:0000256" key="4">
    <source>
        <dbReference type="ARBA" id="ARBA00022806"/>
    </source>
</evidence>
<dbReference type="GO" id="GO:0005524">
    <property type="term" value="F:ATP binding"/>
    <property type="evidence" value="ECO:0007669"/>
    <property type="project" value="UniProtKB-KW"/>
</dbReference>
<dbReference type="PROSITE" id="PS51192">
    <property type="entry name" value="HELICASE_ATP_BIND_1"/>
    <property type="match status" value="1"/>
</dbReference>
<dbReference type="Gene3D" id="3.40.50.300">
    <property type="entry name" value="P-loop containing nucleotide triphosphate hydrolases"/>
    <property type="match status" value="2"/>
</dbReference>
<dbReference type="FunFam" id="3.40.50.300:FF:001389">
    <property type="entry name" value="ATP-dependent DNA helicase RecQ"/>
    <property type="match status" value="1"/>
</dbReference>
<evidence type="ECO:0000256" key="5">
    <source>
        <dbReference type="ARBA" id="ARBA00022840"/>
    </source>
</evidence>
<dbReference type="GO" id="GO:0000724">
    <property type="term" value="P:double-strand break repair via homologous recombination"/>
    <property type="evidence" value="ECO:0007669"/>
    <property type="project" value="TreeGrafter"/>
</dbReference>
<comment type="subcellular location">
    <subcellularLocation>
        <location evidence="7">Nucleus</location>
    </subcellularLocation>
</comment>
<evidence type="ECO:0000256" key="1">
    <source>
        <dbReference type="ARBA" id="ARBA00005446"/>
    </source>
</evidence>
<keyword evidence="11" id="KW-1185">Reference proteome</keyword>
<reference evidence="10" key="1">
    <citation type="submission" date="2022-08" db="EMBL/GenBank/DDBJ databases">
        <title>A Global Phylogenomic Analysis of the Shiitake Genus Lentinula.</title>
        <authorList>
            <consortium name="DOE Joint Genome Institute"/>
            <person name="Sierra-Patev S."/>
            <person name="Min B."/>
            <person name="Naranjo-Ortiz M."/>
            <person name="Looney B."/>
            <person name="Konkel Z."/>
            <person name="Slot J.C."/>
            <person name="Sakamoto Y."/>
            <person name="Steenwyk J.L."/>
            <person name="Rokas A."/>
            <person name="Carro J."/>
            <person name="Camarero S."/>
            <person name="Ferreira P."/>
            <person name="Molpeceres G."/>
            <person name="Ruiz-Duenas F.J."/>
            <person name="Serrano A."/>
            <person name="Henrissat B."/>
            <person name="Drula E."/>
            <person name="Hughes K.W."/>
            <person name="Mata J.L."/>
            <person name="Ishikawa N.K."/>
            <person name="Vargas-Isla R."/>
            <person name="Ushijima S."/>
            <person name="Smith C.A."/>
            <person name="Ahrendt S."/>
            <person name="Andreopoulos W."/>
            <person name="He G."/>
            <person name="Labutti K."/>
            <person name="Lipzen A."/>
            <person name="Ng V."/>
            <person name="Riley R."/>
            <person name="Sandor L."/>
            <person name="Barry K."/>
            <person name="Martinez A.T."/>
            <person name="Xiao Y."/>
            <person name="Gibbons J.G."/>
            <person name="Terashima K."/>
            <person name="Grigoriev I.V."/>
            <person name="Hibbett D.S."/>
        </authorList>
    </citation>
    <scope>NUCLEOTIDE SEQUENCE</scope>
    <source>
        <strain evidence="10">JLM2183</strain>
    </source>
</reference>
<dbReference type="GO" id="GO:0003676">
    <property type="term" value="F:nucleic acid binding"/>
    <property type="evidence" value="ECO:0007669"/>
    <property type="project" value="InterPro"/>
</dbReference>
<dbReference type="SUPFAM" id="SSF52540">
    <property type="entry name" value="P-loop containing nucleoside triphosphate hydrolases"/>
    <property type="match status" value="1"/>
</dbReference>
<evidence type="ECO:0000313" key="11">
    <source>
        <dbReference type="Proteomes" id="UP001150266"/>
    </source>
</evidence>
<keyword evidence="5 7" id="KW-0067">ATP-binding</keyword>
<dbReference type="EMBL" id="JAOTPV010000005">
    <property type="protein sequence ID" value="KAJ4482429.1"/>
    <property type="molecule type" value="Genomic_DNA"/>
</dbReference>
<dbReference type="GO" id="GO:0009378">
    <property type="term" value="F:four-way junction helicase activity"/>
    <property type="evidence" value="ECO:0007669"/>
    <property type="project" value="TreeGrafter"/>
</dbReference>
<dbReference type="InterPro" id="IPR027417">
    <property type="entry name" value="P-loop_NTPase"/>
</dbReference>
<comment type="similarity">
    <text evidence="1 7">Belongs to the helicase family. RecQ subfamily.</text>
</comment>
<dbReference type="SMART" id="SM00487">
    <property type="entry name" value="DEXDc"/>
    <property type="match status" value="1"/>
</dbReference>
<dbReference type="SMART" id="SM00490">
    <property type="entry name" value="HELICc"/>
    <property type="match status" value="1"/>
</dbReference>
<keyword evidence="7" id="KW-0539">Nucleus</keyword>
<dbReference type="CDD" id="cd17920">
    <property type="entry name" value="DEXHc_RecQ"/>
    <property type="match status" value="1"/>
</dbReference>
<feature type="domain" description="Helicase ATP-binding" evidence="8">
    <location>
        <begin position="53"/>
        <end position="228"/>
    </location>
</feature>
<evidence type="ECO:0000256" key="2">
    <source>
        <dbReference type="ARBA" id="ARBA00022741"/>
    </source>
</evidence>
<evidence type="ECO:0000256" key="3">
    <source>
        <dbReference type="ARBA" id="ARBA00022801"/>
    </source>
</evidence>
<proteinExistence type="inferred from homology"/>
<organism evidence="10 11">
    <name type="scientific">Lentinula aciculospora</name>
    <dbReference type="NCBI Taxonomy" id="153920"/>
    <lineage>
        <taxon>Eukaryota</taxon>
        <taxon>Fungi</taxon>
        <taxon>Dikarya</taxon>
        <taxon>Basidiomycota</taxon>
        <taxon>Agaricomycotina</taxon>
        <taxon>Agaricomycetes</taxon>
        <taxon>Agaricomycetidae</taxon>
        <taxon>Agaricales</taxon>
        <taxon>Marasmiineae</taxon>
        <taxon>Omphalotaceae</taxon>
        <taxon>Lentinula</taxon>
    </lineage>
</organism>
<dbReference type="NCBIfam" id="TIGR00614">
    <property type="entry name" value="recQ_fam"/>
    <property type="match status" value="1"/>
</dbReference>
<dbReference type="EC" id="5.6.2.4" evidence="7"/>
<dbReference type="PANTHER" id="PTHR13710">
    <property type="entry name" value="DNA HELICASE RECQ FAMILY MEMBER"/>
    <property type="match status" value="1"/>
</dbReference>
<dbReference type="GO" id="GO:0043138">
    <property type="term" value="F:3'-5' DNA helicase activity"/>
    <property type="evidence" value="ECO:0007669"/>
    <property type="project" value="UniProtKB-EC"/>
</dbReference>
<evidence type="ECO:0000259" key="9">
    <source>
        <dbReference type="PROSITE" id="PS51194"/>
    </source>
</evidence>
<dbReference type="AlphaFoldDB" id="A0A9W9AGR1"/>
<keyword evidence="2 7" id="KW-0547">Nucleotide-binding</keyword>
<dbReference type="InterPro" id="IPR001650">
    <property type="entry name" value="Helicase_C-like"/>
</dbReference>
<dbReference type="OrthoDB" id="10261556at2759"/>
<dbReference type="GO" id="GO:0005634">
    <property type="term" value="C:nucleus"/>
    <property type="evidence" value="ECO:0007669"/>
    <property type="project" value="UniProtKB-SubCell"/>
</dbReference>
<dbReference type="InterPro" id="IPR014001">
    <property type="entry name" value="Helicase_ATP-bd"/>
</dbReference>
<keyword evidence="3 7" id="KW-0378">Hydrolase</keyword>
<dbReference type="Pfam" id="PF16124">
    <property type="entry name" value="RecQ_Zn_bind"/>
    <property type="match status" value="1"/>
</dbReference>
<evidence type="ECO:0000256" key="7">
    <source>
        <dbReference type="RuleBase" id="RU364117"/>
    </source>
</evidence>
<evidence type="ECO:0000256" key="6">
    <source>
        <dbReference type="ARBA" id="ARBA00034617"/>
    </source>
</evidence>
<comment type="catalytic activity">
    <reaction evidence="7">
        <text>ATP + H2O = ADP + phosphate + H(+)</text>
        <dbReference type="Rhea" id="RHEA:13065"/>
        <dbReference type="ChEBI" id="CHEBI:15377"/>
        <dbReference type="ChEBI" id="CHEBI:15378"/>
        <dbReference type="ChEBI" id="CHEBI:30616"/>
        <dbReference type="ChEBI" id="CHEBI:43474"/>
        <dbReference type="ChEBI" id="CHEBI:456216"/>
    </reaction>
</comment>
<gene>
    <name evidence="10" type="ORF">J3R30DRAFT_3459401</name>
</gene>
<dbReference type="InterPro" id="IPR032284">
    <property type="entry name" value="RecQ_Zn-bd"/>
</dbReference>
<sequence length="755" mass="85164">MASTSTKQPKAIRDADLVLSVHSDMEPGIANCYRILRTTFGHPDYKGKQKEIIEAAVAGRDVFVLAPTGMGKSLCFQIPAAADESGMTLVISPLLALMKNQVDGLRCKGIPVASLTSETPLVEKEEIRRTLMTGHPETRLLYTTPEKLSNPDFMKLLLIVYEAGQLNRLVVDEAHCISEWGHDFRVEYRRVGAFRQKFPDVPIMALTATATPSVVDDITRSLRMSDRDLFIHPFNRQNLYYEVRYASSSDELFKMAEICDYICDLHRKRGKVSCGIIYCRTKKTCDSLSGYLRSKGLAARPYHRDVANGTLSKTLADWSIPGGSENGGIDVVVATIAFGLGIDKGDVRYIIHYDIPKSFEGYYQETGRAGRNGAPSKCILYFSREDLSQVRRWVVDRHSNRVQKAEDLQFPPPSQRSISSLEKLAQYAENTDVCRHISICRYFGEEIDDKNPEIVKEYCGMMCDVCKYPKKTRRRKEKLGKAPLEFRTVPTPSVNDVNVTHSTFLNENSKRVAGAVDYRLSGSNTVKKLKIIEYGKPLVTRPYSSAATLLKPFKAPTMKERSFKNVEFSSSSRLSAHCQYDSRASSTDAKKPQAHLDSLELETGDEVLDGTVLADSQDIPSKSDSIPELVLPDIYIEIEDPSSGKVPVAMRRDAVDSIRQTIHRVFLGREELWGRLKKPPNIDKRAHLIALVATEIEYDSMFCFSSTPEGYHIRLKNKIEALNFLRYEQSWKQNVEQECYEDAHEVVEVLTRLCK</sequence>
<dbReference type="PANTHER" id="PTHR13710:SF152">
    <property type="entry name" value="ATP-DEPENDENT DNA HELICASE Q5"/>
    <property type="match status" value="1"/>
</dbReference>
<comment type="catalytic activity">
    <reaction evidence="6 7">
        <text>Couples ATP hydrolysis with the unwinding of duplex DNA by translocating in the 3'-5' direction.</text>
        <dbReference type="EC" id="5.6.2.4"/>
    </reaction>
</comment>
<evidence type="ECO:0000313" key="10">
    <source>
        <dbReference type="EMBL" id="KAJ4482429.1"/>
    </source>
</evidence>
<dbReference type="Pfam" id="PF00271">
    <property type="entry name" value="Helicase_C"/>
    <property type="match status" value="1"/>
</dbReference>
<accession>A0A9W9AGR1</accession>
<evidence type="ECO:0000259" key="8">
    <source>
        <dbReference type="PROSITE" id="PS51192"/>
    </source>
</evidence>
<dbReference type="InterPro" id="IPR011545">
    <property type="entry name" value="DEAD/DEAH_box_helicase_dom"/>
</dbReference>
<dbReference type="GO" id="GO:0016787">
    <property type="term" value="F:hydrolase activity"/>
    <property type="evidence" value="ECO:0007669"/>
    <property type="project" value="UniProtKB-KW"/>
</dbReference>
<keyword evidence="4 7" id="KW-0347">Helicase</keyword>
<dbReference type="GO" id="GO:0005694">
    <property type="term" value="C:chromosome"/>
    <property type="evidence" value="ECO:0007669"/>
    <property type="project" value="TreeGrafter"/>
</dbReference>
<dbReference type="InterPro" id="IPR004589">
    <property type="entry name" value="DNA_helicase_ATP-dep_RecQ"/>
</dbReference>
<comment type="caution">
    <text evidence="10">The sequence shown here is derived from an EMBL/GenBank/DDBJ whole genome shotgun (WGS) entry which is preliminary data.</text>
</comment>
<dbReference type="Proteomes" id="UP001150266">
    <property type="component" value="Unassembled WGS sequence"/>
</dbReference>
<name>A0A9W9AGR1_9AGAR</name>
<dbReference type="PROSITE" id="PS51194">
    <property type="entry name" value="HELICASE_CTER"/>
    <property type="match status" value="1"/>
</dbReference>
<feature type="domain" description="Helicase C-terminal" evidence="9">
    <location>
        <begin position="257"/>
        <end position="419"/>
    </location>
</feature>
<dbReference type="GO" id="GO:0005737">
    <property type="term" value="C:cytoplasm"/>
    <property type="evidence" value="ECO:0007669"/>
    <property type="project" value="TreeGrafter"/>
</dbReference>
<dbReference type="Pfam" id="PF00270">
    <property type="entry name" value="DEAD"/>
    <property type="match status" value="1"/>
</dbReference>